<sequence>MPLHPHPCPRPRPLYRWKSFWLGVLVTGFLAWLGWRSMHYDEGFFVRVPGIAWEAGHGPALPGLVRMEIEPYSTGSSTFIAYSEGQDPAYHWFPPAFETHTYPPSPHSRFFRFAYWFLILLFLVPWSALLAWRWRRMRKLHRESEAALSNNSSPGPGTTQPSTP</sequence>
<dbReference type="EMBL" id="JAPDDS010000028">
    <property type="protein sequence ID" value="MCW1887872.1"/>
    <property type="molecule type" value="Genomic_DNA"/>
</dbReference>
<accession>A0ABT3FWT6</accession>
<evidence type="ECO:0000256" key="1">
    <source>
        <dbReference type="SAM" id="MobiDB-lite"/>
    </source>
</evidence>
<protein>
    <recommendedName>
        <fullName evidence="5">DUF3592 domain-containing protein</fullName>
    </recommendedName>
</protein>
<gene>
    <name evidence="3" type="ORF">OKA04_24250</name>
</gene>
<evidence type="ECO:0008006" key="5">
    <source>
        <dbReference type="Google" id="ProtNLM"/>
    </source>
</evidence>
<name>A0ABT3FWT6_9BACT</name>
<keyword evidence="4" id="KW-1185">Reference proteome</keyword>
<evidence type="ECO:0000313" key="3">
    <source>
        <dbReference type="EMBL" id="MCW1887872.1"/>
    </source>
</evidence>
<evidence type="ECO:0000313" key="4">
    <source>
        <dbReference type="Proteomes" id="UP001207930"/>
    </source>
</evidence>
<feature type="transmembrane region" description="Helical" evidence="2">
    <location>
        <begin position="113"/>
        <end position="132"/>
    </location>
</feature>
<dbReference type="Proteomes" id="UP001207930">
    <property type="component" value="Unassembled WGS sequence"/>
</dbReference>
<comment type="caution">
    <text evidence="3">The sequence shown here is derived from an EMBL/GenBank/DDBJ whole genome shotgun (WGS) entry which is preliminary data.</text>
</comment>
<keyword evidence="2" id="KW-0472">Membrane</keyword>
<keyword evidence="2" id="KW-0812">Transmembrane</keyword>
<keyword evidence="2" id="KW-1133">Transmembrane helix</keyword>
<feature type="region of interest" description="Disordered" evidence="1">
    <location>
        <begin position="145"/>
        <end position="164"/>
    </location>
</feature>
<proteinExistence type="predicted"/>
<reference evidence="3 4" key="1">
    <citation type="submission" date="2022-10" db="EMBL/GenBank/DDBJ databases">
        <title>Luteolibacter flavescens strain MCCC 1K03193, whole genome shotgun sequencing project.</title>
        <authorList>
            <person name="Zhao G."/>
            <person name="Shen L."/>
        </authorList>
    </citation>
    <scope>NUCLEOTIDE SEQUENCE [LARGE SCALE GENOMIC DNA]</scope>
    <source>
        <strain evidence="3 4">MCCC 1K03193</strain>
    </source>
</reference>
<organism evidence="3 4">
    <name type="scientific">Luteolibacter flavescens</name>
    <dbReference type="NCBI Taxonomy" id="1859460"/>
    <lineage>
        <taxon>Bacteria</taxon>
        <taxon>Pseudomonadati</taxon>
        <taxon>Verrucomicrobiota</taxon>
        <taxon>Verrucomicrobiia</taxon>
        <taxon>Verrucomicrobiales</taxon>
        <taxon>Verrucomicrobiaceae</taxon>
        <taxon>Luteolibacter</taxon>
    </lineage>
</organism>
<feature type="transmembrane region" description="Helical" evidence="2">
    <location>
        <begin position="20"/>
        <end position="38"/>
    </location>
</feature>
<feature type="compositionally biased region" description="Low complexity" evidence="1">
    <location>
        <begin position="152"/>
        <end position="164"/>
    </location>
</feature>
<evidence type="ECO:0000256" key="2">
    <source>
        <dbReference type="SAM" id="Phobius"/>
    </source>
</evidence>
<dbReference type="RefSeq" id="WP_264503828.1">
    <property type="nucleotide sequence ID" value="NZ_JAPDDS010000028.1"/>
</dbReference>